<dbReference type="InterPro" id="IPR016163">
    <property type="entry name" value="Ald_DH_C"/>
</dbReference>
<comment type="similarity">
    <text evidence="1 5">Belongs to the aldehyde dehydrogenase family.</text>
</comment>
<protein>
    <submittedName>
        <fullName evidence="7">Aldehyde dehydrogenase</fullName>
    </submittedName>
</protein>
<keyword evidence="3 5" id="KW-0560">Oxidoreductase</keyword>
<gene>
    <name evidence="7" type="ORF">R9X50_00727300</name>
</gene>
<sequence length="479" mass="51051">MATPASFGSVVPLWLDGKEQVTVTTYDVVSPRTNKQLYKSSAATVEDAEKAIRGAEAALPAWSATKPSVRRDILLRAADEIAKRRDELFKIVSYETGASNSMFDFEINLAIEACKSTAGLIAAVRGQIPTVSDEGQSAIIVREPYGVVLSIAPWNAPYVLGFRSVLGPLAMGNTVVLKGAEASPGVFWAISSMLHDAGLPAGCLNTIIHRPQDAAAVTSHIIASPAVKKINFTGSTNIGAVIATQAAKLLKPVLLELGGKAPTIVCQDADLEVAALGCTLGAFLHSGQICMSTERVIAHKSIASKLGEAMRAVSDQIFGGPEGLILVNEASVKKNKALIDDAIAKGAKITYNDGSFTTDKPTTMKPVIIEDVDKNMDVYYTESFGPTVSIYSVESDEEAIKLANDTEYGLSSAVFTEDLRRGLRIAKQIQSGAVHINSMSIHDESALPHGGTKKSGYGRFNSIEGLEEWVHTKVITWMD</sequence>
<keyword evidence="2" id="KW-0521">NADP</keyword>
<dbReference type="InterPro" id="IPR015590">
    <property type="entry name" value="Aldehyde_DH_dom"/>
</dbReference>
<dbReference type="GO" id="GO:0004777">
    <property type="term" value="F:succinate-semialdehyde dehydrogenase (NAD+) activity"/>
    <property type="evidence" value="ECO:0007669"/>
    <property type="project" value="TreeGrafter"/>
</dbReference>
<dbReference type="AlphaFoldDB" id="A0AAQ3MDT0"/>
<evidence type="ECO:0000256" key="3">
    <source>
        <dbReference type="ARBA" id="ARBA00023002"/>
    </source>
</evidence>
<dbReference type="Pfam" id="PF00171">
    <property type="entry name" value="Aldedh"/>
    <property type="match status" value="1"/>
</dbReference>
<reference evidence="7 8" key="1">
    <citation type="submission" date="2023-11" db="EMBL/GenBank/DDBJ databases">
        <title>An acidophilic fungus is an integral part of prey digestion in a carnivorous sundew plant.</title>
        <authorList>
            <person name="Tsai I.J."/>
        </authorList>
    </citation>
    <scope>NUCLEOTIDE SEQUENCE [LARGE SCALE GENOMIC DNA]</scope>
    <source>
        <strain evidence="7">169a</strain>
    </source>
</reference>
<organism evidence="7 8">
    <name type="scientific">Acrodontium crateriforme</name>
    <dbReference type="NCBI Taxonomy" id="150365"/>
    <lineage>
        <taxon>Eukaryota</taxon>
        <taxon>Fungi</taxon>
        <taxon>Dikarya</taxon>
        <taxon>Ascomycota</taxon>
        <taxon>Pezizomycotina</taxon>
        <taxon>Dothideomycetes</taxon>
        <taxon>Dothideomycetidae</taxon>
        <taxon>Mycosphaerellales</taxon>
        <taxon>Teratosphaeriaceae</taxon>
        <taxon>Acrodontium</taxon>
    </lineage>
</organism>
<dbReference type="InterPro" id="IPR016162">
    <property type="entry name" value="Ald_DH_N"/>
</dbReference>
<dbReference type="PROSITE" id="PS00687">
    <property type="entry name" value="ALDEHYDE_DEHYDR_GLU"/>
    <property type="match status" value="1"/>
</dbReference>
<evidence type="ECO:0000313" key="7">
    <source>
        <dbReference type="EMBL" id="WPH04382.1"/>
    </source>
</evidence>
<dbReference type="Gene3D" id="3.40.605.10">
    <property type="entry name" value="Aldehyde Dehydrogenase, Chain A, domain 1"/>
    <property type="match status" value="1"/>
</dbReference>
<dbReference type="InterPro" id="IPR029510">
    <property type="entry name" value="Ald_DH_CS_GLU"/>
</dbReference>
<dbReference type="InterPro" id="IPR016161">
    <property type="entry name" value="Ald_DH/histidinol_DH"/>
</dbReference>
<evidence type="ECO:0000256" key="5">
    <source>
        <dbReference type="RuleBase" id="RU003345"/>
    </source>
</evidence>
<evidence type="ECO:0000256" key="4">
    <source>
        <dbReference type="PROSITE-ProRule" id="PRU10007"/>
    </source>
</evidence>
<proteinExistence type="inferred from homology"/>
<evidence type="ECO:0000259" key="6">
    <source>
        <dbReference type="Pfam" id="PF00171"/>
    </source>
</evidence>
<dbReference type="InterPro" id="IPR050740">
    <property type="entry name" value="Aldehyde_DH_Superfamily"/>
</dbReference>
<dbReference type="GO" id="GO:0009450">
    <property type="term" value="P:gamma-aminobutyric acid catabolic process"/>
    <property type="evidence" value="ECO:0007669"/>
    <property type="project" value="TreeGrafter"/>
</dbReference>
<dbReference type="CDD" id="cd07105">
    <property type="entry name" value="ALDH_SaliADH"/>
    <property type="match status" value="1"/>
</dbReference>
<dbReference type="FunFam" id="3.40.605.10:FF:000012">
    <property type="entry name" value="NAD-dependent succinate-semialdehyde dehydrogenase"/>
    <property type="match status" value="1"/>
</dbReference>
<feature type="active site" evidence="4">
    <location>
        <position position="256"/>
    </location>
</feature>
<evidence type="ECO:0000256" key="1">
    <source>
        <dbReference type="ARBA" id="ARBA00009986"/>
    </source>
</evidence>
<dbReference type="Proteomes" id="UP001303373">
    <property type="component" value="Chromosome 13"/>
</dbReference>
<evidence type="ECO:0000313" key="8">
    <source>
        <dbReference type="Proteomes" id="UP001303373"/>
    </source>
</evidence>
<dbReference type="EMBL" id="CP138592">
    <property type="protein sequence ID" value="WPH04382.1"/>
    <property type="molecule type" value="Genomic_DNA"/>
</dbReference>
<name>A0AAQ3MDT0_9PEZI</name>
<feature type="domain" description="Aldehyde dehydrogenase" evidence="6">
    <location>
        <begin position="24"/>
        <end position="475"/>
    </location>
</feature>
<dbReference type="PANTHER" id="PTHR43353:SF6">
    <property type="entry name" value="CYTOPLASMIC ALDEHYDE DEHYDROGENASE (EUROFUNG)"/>
    <property type="match status" value="1"/>
</dbReference>
<dbReference type="Gene3D" id="3.40.309.10">
    <property type="entry name" value="Aldehyde Dehydrogenase, Chain A, domain 2"/>
    <property type="match status" value="1"/>
</dbReference>
<dbReference type="PANTHER" id="PTHR43353">
    <property type="entry name" value="SUCCINATE-SEMIALDEHYDE DEHYDROGENASE, MITOCHONDRIAL"/>
    <property type="match status" value="1"/>
</dbReference>
<dbReference type="SUPFAM" id="SSF53720">
    <property type="entry name" value="ALDH-like"/>
    <property type="match status" value="1"/>
</dbReference>
<keyword evidence="8" id="KW-1185">Reference proteome</keyword>
<accession>A0AAQ3MDT0</accession>
<evidence type="ECO:0000256" key="2">
    <source>
        <dbReference type="ARBA" id="ARBA00022857"/>
    </source>
</evidence>